<sequence>MTQQLDLFADLQPAPARPQPKAPVTFAAKPSRSTAPSSPAPRPAKKQPSTPARPRTISVCPASDPHAQAMQVGEAVAGAWHRQHGGNHTHVPIGIVAALSLIGQKDPNGPDLATQILSLNDTNLIGMYREIWSTHWIRRPDLIDRARILHEWLNDTDIDKNRISAVRAVTEAALKNGLLALTGYADPYLRSMTDVLSPVMMLLRSRGAQQGLGEFHTPASVAGAMAEVVNVSAVVDFLVAAPEAGRPRPGQHIHDPAGGSGGLLRAAAQNLREKGLDPADFQWSMCDIDEIAAACAAVNAIVWGLGPRVTVACADTLANPRAIEEAARHARSVIEHRDSILGKAKLIAAVRQAQQLLDQAPECAA</sequence>
<evidence type="ECO:0000313" key="4">
    <source>
        <dbReference type="Proteomes" id="UP000287830"/>
    </source>
</evidence>
<name>A0A7U9KXB6_9ACTN</name>
<evidence type="ECO:0000259" key="2">
    <source>
        <dbReference type="Pfam" id="PF02384"/>
    </source>
</evidence>
<gene>
    <name evidence="3" type="ORF">OEIGOIKO_03467</name>
</gene>
<dbReference type="InterPro" id="IPR003356">
    <property type="entry name" value="DNA_methylase_A-5"/>
</dbReference>
<dbReference type="GO" id="GO:0008170">
    <property type="term" value="F:N-methyltransferase activity"/>
    <property type="evidence" value="ECO:0007669"/>
    <property type="project" value="InterPro"/>
</dbReference>
<dbReference type="PRINTS" id="PR00507">
    <property type="entry name" value="N12N6MTFRASE"/>
</dbReference>
<dbReference type="AlphaFoldDB" id="A0A7U9KXB6"/>
<comment type="caution">
    <text evidence="3">The sequence shown here is derived from an EMBL/GenBank/DDBJ whole genome shotgun (WGS) entry which is preliminary data.</text>
</comment>
<dbReference type="SUPFAM" id="SSF53335">
    <property type="entry name" value="S-adenosyl-L-methionine-dependent methyltransferases"/>
    <property type="match status" value="1"/>
</dbReference>
<dbReference type="GO" id="GO:0003677">
    <property type="term" value="F:DNA binding"/>
    <property type="evidence" value="ECO:0007669"/>
    <property type="project" value="InterPro"/>
</dbReference>
<dbReference type="OrthoDB" id="3618637at2"/>
<proteinExistence type="predicted"/>
<dbReference type="GeneID" id="95622376"/>
<dbReference type="RefSeq" id="WP_125045588.1">
    <property type="nucleotide sequence ID" value="NZ_BHZC01000001.1"/>
</dbReference>
<feature type="domain" description="DNA methylase adenine-specific" evidence="2">
    <location>
        <begin position="209"/>
        <end position="323"/>
    </location>
</feature>
<evidence type="ECO:0000313" key="3">
    <source>
        <dbReference type="EMBL" id="GCD35721.1"/>
    </source>
</evidence>
<dbReference type="Proteomes" id="UP000287830">
    <property type="component" value="Unassembled WGS sequence"/>
</dbReference>
<organism evidence="3 4">
    <name type="scientific">Streptomyces chrestomyceticus JCM 4735</name>
    <dbReference type="NCBI Taxonomy" id="1306181"/>
    <lineage>
        <taxon>Bacteria</taxon>
        <taxon>Bacillati</taxon>
        <taxon>Actinomycetota</taxon>
        <taxon>Actinomycetes</taxon>
        <taxon>Kitasatosporales</taxon>
        <taxon>Streptomycetaceae</taxon>
        <taxon>Streptomyces</taxon>
    </lineage>
</organism>
<dbReference type="Pfam" id="PF02384">
    <property type="entry name" value="N6_Mtase"/>
    <property type="match status" value="1"/>
</dbReference>
<evidence type="ECO:0000256" key="1">
    <source>
        <dbReference type="SAM" id="MobiDB-lite"/>
    </source>
</evidence>
<protein>
    <recommendedName>
        <fullName evidence="2">DNA methylase adenine-specific domain-containing protein</fullName>
    </recommendedName>
</protein>
<dbReference type="InterPro" id="IPR029063">
    <property type="entry name" value="SAM-dependent_MTases_sf"/>
</dbReference>
<feature type="compositionally biased region" description="Low complexity" evidence="1">
    <location>
        <begin position="27"/>
        <end position="37"/>
    </location>
</feature>
<feature type="region of interest" description="Disordered" evidence="1">
    <location>
        <begin position="1"/>
        <end position="61"/>
    </location>
</feature>
<dbReference type="EMBL" id="BHZC01000001">
    <property type="protein sequence ID" value="GCD35721.1"/>
    <property type="molecule type" value="Genomic_DNA"/>
</dbReference>
<reference evidence="3 4" key="1">
    <citation type="submission" date="2018-11" db="EMBL/GenBank/DDBJ databases">
        <title>Whole genome sequence of Streptomyces chrestomyceticus NBRC 13444(T).</title>
        <authorList>
            <person name="Komaki H."/>
            <person name="Tamura T."/>
        </authorList>
    </citation>
    <scope>NUCLEOTIDE SEQUENCE [LARGE SCALE GENOMIC DNA]</scope>
    <source>
        <strain evidence="3 4">NBRC 13444</strain>
    </source>
</reference>
<accession>A0A7U9KXB6</accession>
<dbReference type="Gene3D" id="3.40.50.150">
    <property type="entry name" value="Vaccinia Virus protein VP39"/>
    <property type="match status" value="1"/>
</dbReference>